<sequence length="845" mass="97815">MKKNCYNRKFSLLIISIFSTVFGYSQNRISGVVLDAKSQKPLAGAEIFINDNEQPQTTSTDGKFVITSESGISTAKIIKKNYKTEVLNFGDHRFENLTIRLQTEKVEEIQEVKLLVENKKKYKNKKDNPAYAIMQEVWKRKKTNGLAKYDDYQFKEYEKIEVGMNNIDSAFMQKKIFNDLEFVFKYADSSNFDKKLTLPVFLNETIYKVYGKNKPENKENRTIVANKFSGFNNNELIASTAKNQFKEVNLYDNTLNFFNIGFPSPVGTDGFSNYEYEITDSLSVNGTESVAIRYFPKRKEQLAFQGILYISKDTFNVVKATLKSTNKINVNFVNGIYLETEYDSPNDTIFLPKKTYSELEMSVFDKKKDAKGILFKRTQIFSDYDFNQNFDSKLLAPNTQTLSDDNLTKPDEFWEKERPESLGEREENVYKMVSELEQVPKFKRVVKLVEVLSSGYFNAWNAIDFGGIFSVFGYNEVEGFRLRAGARTYFSHNDLWRIAGYTAYGFRDQKWKYGLEGRYMFDRDFRATVGFGSREDILQLGSQLTTDDGIMTRSFASSSIFSSGSNASLSWLKQHNLFFSIEPIKNFQFRFDASYQNIKSANPEKFNLDFYKNGALKSETDDFHTTVSFIARPGAKFSQYGVDRYEFTTLSPTIVLKYTHGFENVMKGDFDYDKLQFLYSHPILLGNYGKTIVNLEAGKNFNAVPLSLQNIIPGNQSYSLVPGTFSLLKYYEFVADQYTTFHLEHHFNGKLFSYIPLIKKLKMRELVFFRGAYGTLSEKSKNINFENTRYSAPDQQIYYEYGFGLENIGFGNFKILRVDFNWRGNYLDRPDVTKFGVKFGFQMNF</sequence>
<organism evidence="1 2">
    <name type="scientific">Chryseobacterium suipulveris</name>
    <dbReference type="NCBI Taxonomy" id="2929800"/>
    <lineage>
        <taxon>Bacteria</taxon>
        <taxon>Pseudomonadati</taxon>
        <taxon>Bacteroidota</taxon>
        <taxon>Flavobacteriia</taxon>
        <taxon>Flavobacteriales</taxon>
        <taxon>Weeksellaceae</taxon>
        <taxon>Chryseobacterium group</taxon>
        <taxon>Chryseobacterium</taxon>
    </lineage>
</organism>
<keyword evidence="2" id="KW-1185">Reference proteome</keyword>
<dbReference type="Pfam" id="PF18939">
    <property type="entry name" value="DUF5686"/>
    <property type="match status" value="1"/>
</dbReference>
<reference evidence="1 2" key="1">
    <citation type="submission" date="2022-03" db="EMBL/GenBank/DDBJ databases">
        <title>Chryseobacterium sp. isolated from particulate matters in swine house.</title>
        <authorList>
            <person name="Won M."/>
            <person name="Kim S.-J."/>
            <person name="Kwon S.-W."/>
        </authorList>
    </citation>
    <scope>NUCLEOTIDE SEQUENCE [LARGE SCALE GENOMIC DNA]</scope>
    <source>
        <strain evidence="1 2">SC2-2</strain>
    </source>
</reference>
<dbReference type="Gene3D" id="2.60.40.1120">
    <property type="entry name" value="Carboxypeptidase-like, regulatory domain"/>
    <property type="match status" value="1"/>
</dbReference>
<gene>
    <name evidence="1" type="ORF">MTP09_13630</name>
</gene>
<dbReference type="EMBL" id="CP094532">
    <property type="protein sequence ID" value="UOE40926.1"/>
    <property type="molecule type" value="Genomic_DNA"/>
</dbReference>
<name>A0ABY4BP22_9FLAO</name>
<dbReference type="Proteomes" id="UP000831460">
    <property type="component" value="Chromosome"/>
</dbReference>
<dbReference type="InterPro" id="IPR008969">
    <property type="entry name" value="CarboxyPept-like_regulatory"/>
</dbReference>
<protein>
    <submittedName>
        <fullName evidence="1">DUF5686 and carboxypeptidase regulatory-like domain-containing protein</fullName>
    </submittedName>
</protein>
<evidence type="ECO:0000313" key="1">
    <source>
        <dbReference type="EMBL" id="UOE40926.1"/>
    </source>
</evidence>
<dbReference type="RefSeq" id="WP_243549051.1">
    <property type="nucleotide sequence ID" value="NZ_CP094532.1"/>
</dbReference>
<accession>A0ABY4BP22</accession>
<proteinExistence type="predicted"/>
<evidence type="ECO:0000313" key="2">
    <source>
        <dbReference type="Proteomes" id="UP000831460"/>
    </source>
</evidence>
<dbReference type="InterPro" id="IPR043741">
    <property type="entry name" value="DUF5686"/>
</dbReference>
<dbReference type="SUPFAM" id="SSF49464">
    <property type="entry name" value="Carboxypeptidase regulatory domain-like"/>
    <property type="match status" value="1"/>
</dbReference>